<proteinExistence type="predicted"/>
<dbReference type="PROSITE" id="PS51128">
    <property type="entry name" value="ZF_DKSA_2"/>
    <property type="match status" value="1"/>
</dbReference>
<sequence length="67" mass="7373">MADVIDNGCETEAKFTEMALANHRAKLFKPQKQSATECEECGDPIPIARQLAVPGCQCCVMCQQLKE</sequence>
<dbReference type="OrthoDB" id="962301at2"/>
<dbReference type="RefSeq" id="WP_080173729.1">
    <property type="nucleotide sequence ID" value="NZ_AP024855.1"/>
</dbReference>
<keyword evidence="3" id="KW-0862">Zinc</keyword>
<dbReference type="InterPro" id="IPR012783">
    <property type="entry name" value="Znf_C4_TraR"/>
</dbReference>
<dbReference type="PROSITE" id="PS01102">
    <property type="entry name" value="ZF_DKSA_1"/>
    <property type="match status" value="1"/>
</dbReference>
<organism evidence="6 7">
    <name type="scientific">Photobacterium toruni</name>
    <dbReference type="NCBI Taxonomy" id="1935446"/>
    <lineage>
        <taxon>Bacteria</taxon>
        <taxon>Pseudomonadati</taxon>
        <taxon>Pseudomonadota</taxon>
        <taxon>Gammaproteobacteria</taxon>
        <taxon>Vibrionales</taxon>
        <taxon>Vibrionaceae</taxon>
        <taxon>Photobacterium</taxon>
    </lineage>
</organism>
<dbReference type="GO" id="GO:1900378">
    <property type="term" value="P:positive regulation of secondary metabolite biosynthetic process"/>
    <property type="evidence" value="ECO:0007669"/>
    <property type="project" value="TreeGrafter"/>
</dbReference>
<dbReference type="Pfam" id="PF01258">
    <property type="entry name" value="zf-dskA_traR"/>
    <property type="match status" value="1"/>
</dbReference>
<reference evidence="6 7" key="1">
    <citation type="submission" date="2017-02" db="EMBL/GenBank/DDBJ databases">
        <authorList>
            <person name="Peterson S.W."/>
        </authorList>
    </citation>
    <scope>NUCLEOTIDE SEQUENCE [LARGE SCALE GENOMIC DNA]</scope>
    <source>
        <strain evidence="6 7">CECT 9189</strain>
    </source>
</reference>
<feature type="domain" description="Zinc finger DksA/TraR C4-type" evidence="5">
    <location>
        <begin position="38"/>
        <end position="67"/>
    </location>
</feature>
<dbReference type="GO" id="GO:0008270">
    <property type="term" value="F:zinc ion binding"/>
    <property type="evidence" value="ECO:0007669"/>
    <property type="project" value="UniProtKB-KW"/>
</dbReference>
<dbReference type="EMBL" id="FUWP01000003">
    <property type="protein sequence ID" value="SJZ94263.1"/>
    <property type="molecule type" value="Genomic_DNA"/>
</dbReference>
<evidence type="ECO:0000313" key="6">
    <source>
        <dbReference type="EMBL" id="SJZ94263.1"/>
    </source>
</evidence>
<dbReference type="AlphaFoldDB" id="A0A1T4PRU0"/>
<dbReference type="PANTHER" id="PTHR38777">
    <property type="entry name" value="FELS-2 PROPHAGE PROTEIN"/>
    <property type="match status" value="1"/>
</dbReference>
<dbReference type="InterPro" id="IPR020458">
    <property type="entry name" value="Znf_DskA_TraR_CS"/>
</dbReference>
<evidence type="ECO:0000256" key="4">
    <source>
        <dbReference type="PROSITE-ProRule" id="PRU00510"/>
    </source>
</evidence>
<dbReference type="PANTHER" id="PTHR38777:SF1">
    <property type="entry name" value="DNAK SUPPRESSOR PROTEIN"/>
    <property type="match status" value="1"/>
</dbReference>
<evidence type="ECO:0000259" key="5">
    <source>
        <dbReference type="Pfam" id="PF01258"/>
    </source>
</evidence>
<evidence type="ECO:0000256" key="3">
    <source>
        <dbReference type="ARBA" id="ARBA00022833"/>
    </source>
</evidence>
<dbReference type="SUPFAM" id="SSF57716">
    <property type="entry name" value="Glucocorticoid receptor-like (DNA-binding domain)"/>
    <property type="match status" value="1"/>
</dbReference>
<evidence type="ECO:0000256" key="2">
    <source>
        <dbReference type="ARBA" id="ARBA00022771"/>
    </source>
</evidence>
<evidence type="ECO:0000256" key="1">
    <source>
        <dbReference type="ARBA" id="ARBA00022723"/>
    </source>
</evidence>
<dbReference type="NCBIfam" id="TIGR02419">
    <property type="entry name" value="C4_traR_proteo"/>
    <property type="match status" value="1"/>
</dbReference>
<evidence type="ECO:0000313" key="7">
    <source>
        <dbReference type="Proteomes" id="UP000191116"/>
    </source>
</evidence>
<dbReference type="InterPro" id="IPR000962">
    <property type="entry name" value="Znf_DskA_TraR"/>
</dbReference>
<protein>
    <recommendedName>
        <fullName evidence="5">Zinc finger DksA/TraR C4-type domain-containing protein</fullName>
    </recommendedName>
</protein>
<feature type="zinc finger region" description="dksA C4-type" evidence="4">
    <location>
        <begin position="38"/>
        <end position="62"/>
    </location>
</feature>
<accession>A0A1T4PRU0</accession>
<dbReference type="Gene3D" id="1.20.120.910">
    <property type="entry name" value="DksA, coiled-coil domain"/>
    <property type="match status" value="1"/>
</dbReference>
<dbReference type="Proteomes" id="UP000191116">
    <property type="component" value="Unassembled WGS sequence"/>
</dbReference>
<keyword evidence="2" id="KW-0863">Zinc-finger</keyword>
<keyword evidence="1" id="KW-0479">Metal-binding</keyword>
<name>A0A1T4PRU0_9GAMM</name>
<gene>
    <name evidence="6" type="ORF">CZ814_00859</name>
</gene>